<accession>A0A2S3GZX7</accession>
<dbReference type="EMBL" id="CM008047">
    <property type="protein sequence ID" value="PAN12537.2"/>
    <property type="molecule type" value="Genomic_DNA"/>
</dbReference>
<sequence length="172" mass="18939">MHGSISRDIEAWRNQIGSAMTMRMVVTAGGRWLPGRLPACTRLWPVAGAGNDVRTFVLHGVDVSVLPLAADVAYGDVVDEEPLVAAFDVGCQDVTPCSTPPGPSRRGSRTPPFSTLQGEDESRHSSDFLFITYASRRRRIAGRAHVFLISMPYIYIRTKIALSHKLITQIKF</sequence>
<protein>
    <submittedName>
        <fullName evidence="2">Uncharacterized protein</fullName>
    </submittedName>
</protein>
<dbReference type="Gramene" id="PAN12537">
    <property type="protein sequence ID" value="PAN12537"/>
    <property type="gene ID" value="PAHAL_2G321500"/>
</dbReference>
<gene>
    <name evidence="2" type="ORF">PAHAL_2G321500</name>
</gene>
<dbReference type="Proteomes" id="UP000243499">
    <property type="component" value="Chromosome 2"/>
</dbReference>
<organism evidence="2">
    <name type="scientific">Panicum hallii</name>
    <dbReference type="NCBI Taxonomy" id="206008"/>
    <lineage>
        <taxon>Eukaryota</taxon>
        <taxon>Viridiplantae</taxon>
        <taxon>Streptophyta</taxon>
        <taxon>Embryophyta</taxon>
        <taxon>Tracheophyta</taxon>
        <taxon>Spermatophyta</taxon>
        <taxon>Magnoliopsida</taxon>
        <taxon>Liliopsida</taxon>
        <taxon>Poales</taxon>
        <taxon>Poaceae</taxon>
        <taxon>PACMAD clade</taxon>
        <taxon>Panicoideae</taxon>
        <taxon>Panicodae</taxon>
        <taxon>Paniceae</taxon>
        <taxon>Panicinae</taxon>
        <taxon>Panicum</taxon>
        <taxon>Panicum sect. Panicum</taxon>
    </lineage>
</organism>
<name>A0A2S3GZX7_9POAL</name>
<proteinExistence type="predicted"/>
<feature type="region of interest" description="Disordered" evidence="1">
    <location>
        <begin position="96"/>
        <end position="120"/>
    </location>
</feature>
<reference evidence="2" key="1">
    <citation type="submission" date="2018-04" db="EMBL/GenBank/DDBJ databases">
        <title>WGS assembly of Panicum hallii.</title>
        <authorList>
            <person name="Lovell J."/>
            <person name="Jenkins J."/>
            <person name="Lowry D."/>
            <person name="Mamidi S."/>
            <person name="Sreedasyam A."/>
            <person name="Weng X."/>
            <person name="Barry K."/>
            <person name="Bonette J."/>
            <person name="Campitelli B."/>
            <person name="Daum C."/>
            <person name="Gordon S."/>
            <person name="Gould B."/>
            <person name="Lipzen A."/>
            <person name="Macqueen A."/>
            <person name="Palacio-Mejia J."/>
            <person name="Plott C."/>
            <person name="Shakirov E."/>
            <person name="Shu S."/>
            <person name="Yoshinaga Y."/>
            <person name="Zane M."/>
            <person name="Rokhsar D."/>
            <person name="Grimwood J."/>
            <person name="Schmutz J."/>
            <person name="Juenger T."/>
        </authorList>
    </citation>
    <scope>NUCLEOTIDE SEQUENCE [LARGE SCALE GENOMIC DNA]</scope>
    <source>
        <strain evidence="2">FIL2</strain>
    </source>
</reference>
<dbReference type="AlphaFoldDB" id="A0A2S3GZX7"/>
<evidence type="ECO:0000313" key="2">
    <source>
        <dbReference type="EMBL" id="PAN12537.2"/>
    </source>
</evidence>
<evidence type="ECO:0000256" key="1">
    <source>
        <dbReference type="SAM" id="MobiDB-lite"/>
    </source>
</evidence>